<evidence type="ECO:0000256" key="5">
    <source>
        <dbReference type="ARBA" id="ARBA00023002"/>
    </source>
</evidence>
<dbReference type="InterPro" id="IPR038220">
    <property type="entry name" value="PHOX_C_sf"/>
</dbReference>
<dbReference type="SUPFAM" id="SSF54373">
    <property type="entry name" value="FAD-linked reductases, C-terminal domain"/>
    <property type="match status" value="1"/>
</dbReference>
<dbReference type="GO" id="GO:0018662">
    <property type="term" value="F:phenol 2-monooxygenase activity"/>
    <property type="evidence" value="ECO:0007669"/>
    <property type="project" value="UniProtKB-EC"/>
</dbReference>
<feature type="domain" description="Phenol hydroxylase-like C-terminal dimerisation" evidence="8">
    <location>
        <begin position="444"/>
        <end position="615"/>
    </location>
</feature>
<dbReference type="Pfam" id="PF07976">
    <property type="entry name" value="Phe_hydrox_dim"/>
    <property type="match status" value="1"/>
</dbReference>
<evidence type="ECO:0000256" key="1">
    <source>
        <dbReference type="ARBA" id="ARBA00001974"/>
    </source>
</evidence>
<evidence type="ECO:0000256" key="3">
    <source>
        <dbReference type="ARBA" id="ARBA00022630"/>
    </source>
</evidence>
<sequence>MQFHISGYSTGDPLEQPAAGYGVDRPEELPDTMDVLVVGCGPAGSIAAAQLSQFPNVNTRLIDQRPHRLELANADGVHSRTMETFQAFGFAHEIFAEAHEITDMAFWVPDPQNPENIMREVSTAELGPEYSEWPMMLITQVRIIDHFNRFMRNSPTRMKPDYGWEFVDLEVAPESAKEEYPVTVTLRRNGGPEDGKERQVKAKYVVGADGAKSKVRKSLGYRLRGNQANHAWGVMDVFADTDFPDVRKKCTIKGNSGRSILLIPREGGFLVRYYVDLGEVAEDDNHAVRETPLQTVIDTANEIMHPYSIDVKNVVWNTIYEVGHRVSDHFDDRDSTYTDGDHPRVFIAGDACHTHSAKAGQGMNVSMQDGFNLGWKLGHVVSGNSPDELLRTYAEERKDIAHRLIEFDKEWSTLMATPADQLPDPQTVRRFYNKTAEFNAGYLTEYEPSMLTTSDEHQGLATGYPLGRRFRSEMCGRVCDLVHTHIGHEHTADGRYRIYVFADAEMPGESERLNAWADWAQEHLDSSLFDVKVIFQQHYRAFDMRHVHPAFKPRVGDFQLLNMENAWGTLEDVDIFETRGISRDGAVVVVRPDQYVAGIFPLDQTDELAEFLGRTFNDVKAQASAVKA</sequence>
<name>A0A095YCD3_9MICC</name>
<evidence type="ECO:0000313" key="9">
    <source>
        <dbReference type="EMBL" id="KGF19878.1"/>
    </source>
</evidence>
<reference evidence="9 10" key="1">
    <citation type="submission" date="2014-07" db="EMBL/GenBank/DDBJ databases">
        <authorList>
            <person name="McCorrison J."/>
            <person name="Sanka R."/>
            <person name="Torralba M."/>
            <person name="Gillis M."/>
            <person name="Haft D.H."/>
            <person name="Methe B."/>
            <person name="Sutton G."/>
            <person name="Nelson K.E."/>
        </authorList>
    </citation>
    <scope>NUCLEOTIDE SEQUENCE [LARGE SCALE GENOMIC DNA]</scope>
    <source>
        <strain evidence="9 10">DNF00011</strain>
    </source>
</reference>
<feature type="domain" description="FAD-binding" evidence="7">
    <location>
        <begin position="33"/>
        <end position="407"/>
    </location>
</feature>
<dbReference type="PANTHER" id="PTHR43004:SF19">
    <property type="entry name" value="BINDING MONOOXYGENASE, PUTATIVE (JCVI)-RELATED"/>
    <property type="match status" value="1"/>
</dbReference>
<dbReference type="InterPro" id="IPR012941">
    <property type="entry name" value="Phe_hydrox_C_dim_dom"/>
</dbReference>
<keyword evidence="3" id="KW-0285">Flavoprotein</keyword>
<evidence type="ECO:0000256" key="2">
    <source>
        <dbReference type="ARBA" id="ARBA00007801"/>
    </source>
</evidence>
<gene>
    <name evidence="9" type="ORF">HMPREF2128_07800</name>
</gene>
<dbReference type="AlphaFoldDB" id="A0A095YCD3"/>
<dbReference type="SUPFAM" id="SSF51905">
    <property type="entry name" value="FAD/NAD(P)-binding domain"/>
    <property type="match status" value="1"/>
</dbReference>
<dbReference type="Proteomes" id="UP000053528">
    <property type="component" value="Unassembled WGS sequence"/>
</dbReference>
<organism evidence="9 10">
    <name type="scientific">Pseudoglutamicibacter albus DNF00011</name>
    <dbReference type="NCBI Taxonomy" id="1401063"/>
    <lineage>
        <taxon>Bacteria</taxon>
        <taxon>Bacillati</taxon>
        <taxon>Actinomycetota</taxon>
        <taxon>Actinomycetes</taxon>
        <taxon>Micrococcales</taxon>
        <taxon>Micrococcaceae</taxon>
        <taxon>Pseudoglutamicibacter</taxon>
    </lineage>
</organism>
<dbReference type="CDD" id="cd02979">
    <property type="entry name" value="PHOX_C"/>
    <property type="match status" value="1"/>
</dbReference>
<dbReference type="PRINTS" id="PR00420">
    <property type="entry name" value="RNGMNOXGNASE"/>
</dbReference>
<dbReference type="EC" id="1.14.13.7" evidence="9"/>
<dbReference type="InterPro" id="IPR002938">
    <property type="entry name" value="FAD-bd"/>
</dbReference>
<dbReference type="InterPro" id="IPR036188">
    <property type="entry name" value="FAD/NAD-bd_sf"/>
</dbReference>
<evidence type="ECO:0000259" key="7">
    <source>
        <dbReference type="Pfam" id="PF01494"/>
    </source>
</evidence>
<dbReference type="RefSeq" id="WP_035756822.1">
    <property type="nucleotide sequence ID" value="NZ_JRNH01000023.1"/>
</dbReference>
<comment type="similarity">
    <text evidence="2">Belongs to the PheA/TfdB FAD monooxygenase family.</text>
</comment>
<evidence type="ECO:0000259" key="8">
    <source>
        <dbReference type="Pfam" id="PF07976"/>
    </source>
</evidence>
<keyword evidence="4" id="KW-0274">FAD</keyword>
<dbReference type="Gene3D" id="3.30.9.10">
    <property type="entry name" value="D-Amino Acid Oxidase, subunit A, domain 2"/>
    <property type="match status" value="1"/>
</dbReference>
<dbReference type="Gene3D" id="3.50.50.60">
    <property type="entry name" value="FAD/NAD(P)-binding domain"/>
    <property type="match status" value="1"/>
</dbReference>
<comment type="caution">
    <text evidence="9">The sequence shown here is derived from an EMBL/GenBank/DDBJ whole genome shotgun (WGS) entry which is preliminary data.</text>
</comment>
<protein>
    <submittedName>
        <fullName evidence="9">Phenol 2-monooxygenase</fullName>
        <ecNumber evidence="9">1.14.13.7</ecNumber>
    </submittedName>
</protein>
<feature type="region of interest" description="Disordered" evidence="6">
    <location>
        <begin position="1"/>
        <end position="26"/>
    </location>
</feature>
<keyword evidence="9" id="KW-0503">Monooxygenase</keyword>
<dbReference type="Gene3D" id="3.40.30.20">
    <property type="match status" value="1"/>
</dbReference>
<dbReference type="Pfam" id="PF01494">
    <property type="entry name" value="FAD_binding_3"/>
    <property type="match status" value="1"/>
</dbReference>
<evidence type="ECO:0000256" key="6">
    <source>
        <dbReference type="SAM" id="MobiDB-lite"/>
    </source>
</evidence>
<dbReference type="PANTHER" id="PTHR43004">
    <property type="entry name" value="TRK SYSTEM POTASSIUM UPTAKE PROTEIN"/>
    <property type="match status" value="1"/>
</dbReference>
<evidence type="ECO:0000256" key="4">
    <source>
        <dbReference type="ARBA" id="ARBA00022827"/>
    </source>
</evidence>
<dbReference type="SUPFAM" id="SSF52833">
    <property type="entry name" value="Thioredoxin-like"/>
    <property type="match status" value="1"/>
</dbReference>
<dbReference type="InterPro" id="IPR036249">
    <property type="entry name" value="Thioredoxin-like_sf"/>
</dbReference>
<dbReference type="EMBL" id="JRNH01000023">
    <property type="protein sequence ID" value="KGF19878.1"/>
    <property type="molecule type" value="Genomic_DNA"/>
</dbReference>
<dbReference type="InterPro" id="IPR050641">
    <property type="entry name" value="RIFMO-like"/>
</dbReference>
<comment type="cofactor">
    <cofactor evidence="1">
        <name>FAD</name>
        <dbReference type="ChEBI" id="CHEBI:57692"/>
    </cofactor>
</comment>
<dbReference type="GO" id="GO:0071949">
    <property type="term" value="F:FAD binding"/>
    <property type="evidence" value="ECO:0007669"/>
    <property type="project" value="InterPro"/>
</dbReference>
<keyword evidence="5 9" id="KW-0560">Oxidoreductase</keyword>
<evidence type="ECO:0000313" key="10">
    <source>
        <dbReference type="Proteomes" id="UP000053528"/>
    </source>
</evidence>
<proteinExistence type="inferred from homology"/>
<dbReference type="NCBIfam" id="NF006144">
    <property type="entry name" value="PRK08294.1"/>
    <property type="match status" value="1"/>
</dbReference>
<accession>A0A095YCD3</accession>